<dbReference type="AlphaFoldDB" id="A0A6N2SZA6"/>
<evidence type="ECO:0000256" key="1">
    <source>
        <dbReference type="PROSITE-ProRule" id="PRU00278"/>
    </source>
</evidence>
<protein>
    <submittedName>
        <fullName evidence="4">Foldase protein PrsA</fullName>
        <ecNumber evidence="4">5.2.1.8</ecNumber>
    </submittedName>
</protein>
<dbReference type="InterPro" id="IPR000297">
    <property type="entry name" value="PPIase_PpiC"/>
</dbReference>
<keyword evidence="1" id="KW-0697">Rotamase</keyword>
<dbReference type="GO" id="GO:0003755">
    <property type="term" value="F:peptidyl-prolyl cis-trans isomerase activity"/>
    <property type="evidence" value="ECO:0007669"/>
    <property type="project" value="UniProtKB-KW"/>
</dbReference>
<evidence type="ECO:0000256" key="2">
    <source>
        <dbReference type="SAM" id="MobiDB-lite"/>
    </source>
</evidence>
<dbReference type="EC" id="5.2.1.8" evidence="4"/>
<dbReference type="PROSITE" id="PS50198">
    <property type="entry name" value="PPIC_PPIASE_2"/>
    <property type="match status" value="1"/>
</dbReference>
<dbReference type="RefSeq" id="WP_156353656.1">
    <property type="nucleotide sequence ID" value="NZ_CACRST010000011.1"/>
</dbReference>
<name>A0A6N2SZA6_9FIRM</name>
<feature type="compositionally biased region" description="Acidic residues" evidence="2">
    <location>
        <begin position="354"/>
        <end position="416"/>
    </location>
</feature>
<gene>
    <name evidence="4" type="primary">prsA</name>
    <name evidence="4" type="ORF">BGLFYP119_01323</name>
</gene>
<dbReference type="InterPro" id="IPR027304">
    <property type="entry name" value="Trigger_fact/SurA_dom_sf"/>
</dbReference>
<dbReference type="EMBL" id="CACRST010000011">
    <property type="protein sequence ID" value="VYS97551.1"/>
    <property type="molecule type" value="Genomic_DNA"/>
</dbReference>
<dbReference type="SUPFAM" id="SSF54534">
    <property type="entry name" value="FKBP-like"/>
    <property type="match status" value="1"/>
</dbReference>
<feature type="region of interest" description="Disordered" evidence="2">
    <location>
        <begin position="344"/>
        <end position="416"/>
    </location>
</feature>
<sequence length="416" mass="45605">MKEMSKRAVVATLAGVMAMGMLTGCGEKKLDGSKTVVTVNGTEAPMGVLSLLVRQSQAQTNALYAQLMGADYAVWNTEAEEGKTYGEQLVENGLEQLELMYIMKEKAADYGVEVTEEDQKAIAEAAAAFMKANSPETIEKLAVTEDQVKTYLELRTYESRMYEPMVADVDTEVSDEEAQQSSFTYVSVSTADLSDEEKETKKEDAQKILDAMKKDPEADFNEAAKAVDEGYSAVEGTFATNPPKEDAEEEEDAAYTGSYPEEVLEVLRTLKDGEVASDVIDTDTGYYVVRLDAKVDEEATQDEKDSIIEERKGELYTDTSDTWREEAKITVDEKALKSLTVTDNDKFNLVTPEAEAEDITDAEEAADTSTDVVEEEPEEVSDDEVLVPVEEEAESAGEETDSTEASAEPEETADAE</sequence>
<dbReference type="InterPro" id="IPR046357">
    <property type="entry name" value="PPIase_dom_sf"/>
</dbReference>
<dbReference type="Gene3D" id="3.10.50.40">
    <property type="match status" value="1"/>
</dbReference>
<evidence type="ECO:0000259" key="3">
    <source>
        <dbReference type="PROSITE" id="PS50198"/>
    </source>
</evidence>
<dbReference type="SUPFAM" id="SSF109998">
    <property type="entry name" value="Triger factor/SurA peptide-binding domain-like"/>
    <property type="match status" value="1"/>
</dbReference>
<keyword evidence="1 4" id="KW-0413">Isomerase</keyword>
<proteinExistence type="predicted"/>
<dbReference type="PROSITE" id="PS51257">
    <property type="entry name" value="PROKAR_LIPOPROTEIN"/>
    <property type="match status" value="1"/>
</dbReference>
<evidence type="ECO:0000313" key="4">
    <source>
        <dbReference type="EMBL" id="VYS97551.1"/>
    </source>
</evidence>
<accession>A0A6N2SZA6</accession>
<reference evidence="4" key="1">
    <citation type="submission" date="2019-11" db="EMBL/GenBank/DDBJ databases">
        <authorList>
            <person name="Feng L."/>
        </authorList>
    </citation>
    <scope>NUCLEOTIDE SEQUENCE</scope>
    <source>
        <strain evidence="4">BgluceraseaLFYP119</strain>
    </source>
</reference>
<organism evidence="4">
    <name type="scientific">Blautia glucerasea</name>
    <dbReference type="NCBI Taxonomy" id="536633"/>
    <lineage>
        <taxon>Bacteria</taxon>
        <taxon>Bacillati</taxon>
        <taxon>Bacillota</taxon>
        <taxon>Clostridia</taxon>
        <taxon>Lachnospirales</taxon>
        <taxon>Lachnospiraceae</taxon>
        <taxon>Blautia</taxon>
    </lineage>
</organism>
<feature type="domain" description="PpiC" evidence="3">
    <location>
        <begin position="178"/>
        <end position="293"/>
    </location>
</feature>